<keyword evidence="1" id="KW-0472">Membrane</keyword>
<reference evidence="2 3" key="1">
    <citation type="submission" date="2019-03" db="EMBL/GenBank/DDBJ databases">
        <title>Genomic Encyclopedia of Archaeal and Bacterial Type Strains, Phase II (KMG-II): from individual species to whole genera.</title>
        <authorList>
            <person name="Goeker M."/>
        </authorList>
    </citation>
    <scope>NUCLEOTIDE SEQUENCE [LARGE SCALE GENOMIC DNA]</scope>
    <source>
        <strain evidence="2 3">DSM 27697</strain>
    </source>
</reference>
<evidence type="ECO:0008006" key="4">
    <source>
        <dbReference type="Google" id="ProtNLM"/>
    </source>
</evidence>
<dbReference type="OrthoDB" id="9812349at2"/>
<evidence type="ECO:0000256" key="1">
    <source>
        <dbReference type="SAM" id="Phobius"/>
    </source>
</evidence>
<sequence>MALIRCTDCNHEISDQATSCVQCGRPIKAEADRSSPQPSSFYSSAWAAVTRSKTPINLFALAMMACAAVLGVSANSVSNACSLIAFTYTLHTFLAVAGMFFVTLLFCRAGVYHPDDLAKAKRDGLQDLGRDKPLIAAGLIVLMFSAYALYQNSQGTPSCQAPAAAEQKIENQGRATSS</sequence>
<feature type="transmembrane region" description="Helical" evidence="1">
    <location>
        <begin position="90"/>
        <end position="112"/>
    </location>
</feature>
<keyword evidence="1" id="KW-1133">Transmembrane helix</keyword>
<accession>A0A4R1G7T2</accession>
<dbReference type="Proteomes" id="UP000294546">
    <property type="component" value="Unassembled WGS sequence"/>
</dbReference>
<evidence type="ECO:0000313" key="2">
    <source>
        <dbReference type="EMBL" id="TCK02600.1"/>
    </source>
</evidence>
<comment type="caution">
    <text evidence="2">The sequence shown here is derived from an EMBL/GenBank/DDBJ whole genome shotgun (WGS) entry which is preliminary data.</text>
</comment>
<keyword evidence="3" id="KW-1185">Reference proteome</keyword>
<feature type="transmembrane region" description="Helical" evidence="1">
    <location>
        <begin position="58"/>
        <end position="78"/>
    </location>
</feature>
<name>A0A4R1G7T2_9GAMM</name>
<dbReference type="RefSeq" id="WP_132297603.1">
    <property type="nucleotide sequence ID" value="NZ_SMFU01000014.1"/>
</dbReference>
<dbReference type="EMBL" id="SMFU01000014">
    <property type="protein sequence ID" value="TCK02600.1"/>
    <property type="molecule type" value="Genomic_DNA"/>
</dbReference>
<organism evidence="2 3">
    <name type="scientific">Marinobacterium mangrovicola</name>
    <dbReference type="NCBI Taxonomy" id="1476959"/>
    <lineage>
        <taxon>Bacteria</taxon>
        <taxon>Pseudomonadati</taxon>
        <taxon>Pseudomonadota</taxon>
        <taxon>Gammaproteobacteria</taxon>
        <taxon>Oceanospirillales</taxon>
        <taxon>Oceanospirillaceae</taxon>
        <taxon>Marinobacterium</taxon>
    </lineage>
</organism>
<gene>
    <name evidence="2" type="ORF">CLV83_4297</name>
</gene>
<dbReference type="AlphaFoldDB" id="A0A4R1G7T2"/>
<protein>
    <recommendedName>
        <fullName evidence="4">Zinc ribbon protein</fullName>
    </recommendedName>
</protein>
<proteinExistence type="predicted"/>
<keyword evidence="1" id="KW-0812">Transmembrane</keyword>
<evidence type="ECO:0000313" key="3">
    <source>
        <dbReference type="Proteomes" id="UP000294546"/>
    </source>
</evidence>
<feature type="transmembrane region" description="Helical" evidence="1">
    <location>
        <begin position="133"/>
        <end position="150"/>
    </location>
</feature>